<evidence type="ECO:0000313" key="4">
    <source>
        <dbReference type="Proteomes" id="UP001168821"/>
    </source>
</evidence>
<evidence type="ECO:0000256" key="1">
    <source>
        <dbReference type="SAM" id="Phobius"/>
    </source>
</evidence>
<sequence>MLVVFLIILLTGRTFSTFSDSFNDINAIATEEKVVEIETFITDKCANNGANVTFSSLMSMAFELKDCIETYFNVTKVQQELEKAKINGSLDEVTMRYCMRYPQIYECLKNASDVVQPCLNSTEQELVKNSLKLMVYLKKYICFKDGTRIAMFIAAGGLECMDLQKEQLQECIGNVTGHSIESLGAMLQLVSSHSEKGCESLMKIRSCFYHELNMCEETIPANIVEATFKFFKKEFSCKGNNPTVYKDKDNFTLRIVVLSVILVVAIVICYFLAK</sequence>
<dbReference type="AlphaFoldDB" id="A0AA38HT35"/>
<organism evidence="3 4">
    <name type="scientific">Zophobas morio</name>
    <dbReference type="NCBI Taxonomy" id="2755281"/>
    <lineage>
        <taxon>Eukaryota</taxon>
        <taxon>Metazoa</taxon>
        <taxon>Ecdysozoa</taxon>
        <taxon>Arthropoda</taxon>
        <taxon>Hexapoda</taxon>
        <taxon>Insecta</taxon>
        <taxon>Pterygota</taxon>
        <taxon>Neoptera</taxon>
        <taxon>Endopterygota</taxon>
        <taxon>Coleoptera</taxon>
        <taxon>Polyphaga</taxon>
        <taxon>Cucujiformia</taxon>
        <taxon>Tenebrionidae</taxon>
        <taxon>Zophobas</taxon>
    </lineage>
</organism>
<keyword evidence="4" id="KW-1185">Reference proteome</keyword>
<evidence type="ECO:0000256" key="2">
    <source>
        <dbReference type="SAM" id="SignalP"/>
    </source>
</evidence>
<keyword evidence="1" id="KW-1133">Transmembrane helix</keyword>
<gene>
    <name evidence="3" type="ORF">Zmor_026203</name>
</gene>
<evidence type="ECO:0008006" key="5">
    <source>
        <dbReference type="Google" id="ProtNLM"/>
    </source>
</evidence>
<dbReference type="Pfam" id="PF07165">
    <property type="entry name" value="DUF1397"/>
    <property type="match status" value="1"/>
</dbReference>
<protein>
    <recommendedName>
        <fullName evidence="5">27 kDa hemolymph protein</fullName>
    </recommendedName>
</protein>
<keyword evidence="1" id="KW-0472">Membrane</keyword>
<reference evidence="3" key="1">
    <citation type="journal article" date="2023" name="G3 (Bethesda)">
        <title>Whole genome assemblies of Zophobas morio and Tenebrio molitor.</title>
        <authorList>
            <person name="Kaur S."/>
            <person name="Stinson S.A."/>
            <person name="diCenzo G.C."/>
        </authorList>
    </citation>
    <scope>NUCLEOTIDE SEQUENCE</scope>
    <source>
        <strain evidence="3">QUZm001</strain>
    </source>
</reference>
<keyword evidence="1" id="KW-0812">Transmembrane</keyword>
<dbReference type="PANTHER" id="PTHR20997:SF2">
    <property type="entry name" value="EG:BACR42I17.2 PROTEIN-RELATED"/>
    <property type="match status" value="1"/>
</dbReference>
<dbReference type="PANTHER" id="PTHR20997">
    <property type="entry name" value="EG:BACR42I17.2 PROTEIN-RELATED"/>
    <property type="match status" value="1"/>
</dbReference>
<dbReference type="InterPro" id="IPR009832">
    <property type="entry name" value="DUF1397"/>
</dbReference>
<feature type="signal peptide" evidence="2">
    <location>
        <begin position="1"/>
        <end position="16"/>
    </location>
</feature>
<proteinExistence type="predicted"/>
<evidence type="ECO:0000313" key="3">
    <source>
        <dbReference type="EMBL" id="KAJ3643495.1"/>
    </source>
</evidence>
<accession>A0AA38HT35</accession>
<name>A0AA38HT35_9CUCU</name>
<comment type="caution">
    <text evidence="3">The sequence shown here is derived from an EMBL/GenBank/DDBJ whole genome shotgun (WGS) entry which is preliminary data.</text>
</comment>
<feature type="transmembrane region" description="Helical" evidence="1">
    <location>
        <begin position="251"/>
        <end position="273"/>
    </location>
</feature>
<dbReference type="EMBL" id="JALNTZ010000008">
    <property type="protein sequence ID" value="KAJ3643495.1"/>
    <property type="molecule type" value="Genomic_DNA"/>
</dbReference>
<feature type="chain" id="PRO_5041412567" description="27 kDa hemolymph protein" evidence="2">
    <location>
        <begin position="17"/>
        <end position="274"/>
    </location>
</feature>
<dbReference type="Proteomes" id="UP001168821">
    <property type="component" value="Unassembled WGS sequence"/>
</dbReference>
<keyword evidence="2" id="KW-0732">Signal</keyword>